<comment type="caution">
    <text evidence="2">The sequence shown here is derived from an EMBL/GenBank/DDBJ whole genome shotgun (WGS) entry which is preliminary data.</text>
</comment>
<feature type="region of interest" description="Disordered" evidence="1">
    <location>
        <begin position="1"/>
        <end position="21"/>
    </location>
</feature>
<evidence type="ECO:0000256" key="1">
    <source>
        <dbReference type="SAM" id="MobiDB-lite"/>
    </source>
</evidence>
<accession>A0ABD1XFM4</accession>
<reference evidence="2 3" key="1">
    <citation type="submission" date="2024-09" db="EMBL/GenBank/DDBJ databases">
        <title>Chromosome-scale assembly of Riccia fluitans.</title>
        <authorList>
            <person name="Paukszto L."/>
            <person name="Sawicki J."/>
            <person name="Karawczyk K."/>
            <person name="Piernik-Szablinska J."/>
            <person name="Szczecinska M."/>
            <person name="Mazdziarz M."/>
        </authorList>
    </citation>
    <scope>NUCLEOTIDE SEQUENCE [LARGE SCALE GENOMIC DNA]</scope>
    <source>
        <strain evidence="2">Rf_01</strain>
        <tissue evidence="2">Aerial parts of the thallus</tissue>
    </source>
</reference>
<organism evidence="2 3">
    <name type="scientific">Riccia fluitans</name>
    <dbReference type="NCBI Taxonomy" id="41844"/>
    <lineage>
        <taxon>Eukaryota</taxon>
        <taxon>Viridiplantae</taxon>
        <taxon>Streptophyta</taxon>
        <taxon>Embryophyta</taxon>
        <taxon>Marchantiophyta</taxon>
        <taxon>Marchantiopsida</taxon>
        <taxon>Marchantiidae</taxon>
        <taxon>Marchantiales</taxon>
        <taxon>Ricciaceae</taxon>
        <taxon>Riccia</taxon>
    </lineage>
</organism>
<proteinExistence type="predicted"/>
<evidence type="ECO:0000313" key="2">
    <source>
        <dbReference type="EMBL" id="KAL2607742.1"/>
    </source>
</evidence>
<protein>
    <submittedName>
        <fullName evidence="2">Uncharacterized protein</fullName>
    </submittedName>
</protein>
<gene>
    <name evidence="2" type="ORF">R1flu_026315</name>
</gene>
<dbReference type="AlphaFoldDB" id="A0ABD1XFM4"/>
<keyword evidence="3" id="KW-1185">Reference proteome</keyword>
<name>A0ABD1XFM4_9MARC</name>
<dbReference type="Proteomes" id="UP001605036">
    <property type="component" value="Unassembled WGS sequence"/>
</dbReference>
<evidence type="ECO:0000313" key="3">
    <source>
        <dbReference type="Proteomes" id="UP001605036"/>
    </source>
</evidence>
<sequence length="98" mass="10712">MLGKVATSSEASPMEASASPAETNYCLESLTGDVLGRPCQMVDQNEACLISLESSWKMLSNDTKSTLSPFIDRKFAREGDWFAYIGKGSPPQAKVRLY</sequence>
<dbReference type="EMBL" id="JBHFFA010000008">
    <property type="protein sequence ID" value="KAL2607742.1"/>
    <property type="molecule type" value="Genomic_DNA"/>
</dbReference>